<keyword evidence="1" id="KW-0732">Signal</keyword>
<comment type="caution">
    <text evidence="2">The sequence shown here is derived from an EMBL/GenBank/DDBJ whole genome shotgun (WGS) entry which is preliminary data.</text>
</comment>
<dbReference type="AlphaFoldDB" id="A0A1E5QPE4"/>
<organism evidence="2">
    <name type="scientific">Desertifilum tharense IPPAS B-1220</name>
    <dbReference type="NCBI Taxonomy" id="1781255"/>
    <lineage>
        <taxon>Bacteria</taxon>
        <taxon>Bacillati</taxon>
        <taxon>Cyanobacteriota</taxon>
        <taxon>Cyanophyceae</taxon>
        <taxon>Desertifilales</taxon>
        <taxon>Desertifilaceae</taxon>
        <taxon>Desertifilum</taxon>
    </lineage>
</organism>
<name>A0A1E5QPE4_9CYAN</name>
<reference evidence="2" key="1">
    <citation type="submission" date="2016-09" db="EMBL/GenBank/DDBJ databases">
        <title>Draft genome of thermotolerant cyanobacterium Desertifilum sp. strain IPPAS B-1220.</title>
        <authorList>
            <person name="Sinetova M.A."/>
            <person name="Bolakhan K."/>
            <person name="Zayadan B.K."/>
            <person name="Mironov K.S."/>
            <person name="Ustinova V."/>
            <person name="Kupriyanova E.V."/>
            <person name="Sidorov R.A."/>
            <person name="Skrypnik A.N."/>
            <person name="Gogoleva N.E."/>
            <person name="Gogolev Y.V."/>
            <person name="Los D.A."/>
        </authorList>
    </citation>
    <scope>NUCLEOTIDE SEQUENCE [LARGE SCALE GENOMIC DNA]</scope>
    <source>
        <strain evidence="2">IPPAS B-1220</strain>
    </source>
</reference>
<sequence>MALATCGFLHLSATSANALTLHFQSLDGIATGTISMDSGHISDIIYQPLEYKLYPTKIHLTYGTPGPAYQATDYILFRTPGSWEWIQPFPSPWYSGPSSPPLAVISVTTYFKMKIFCPFASLGDCVNAPATISLWSNYLNHTWYEGTGLIARIDRPSVQPTPVSDIPEPATALSLLLFGSAVGLAQWHKQRCSRPLLLNK</sequence>
<proteinExistence type="predicted"/>
<feature type="chain" id="PRO_5009184440" description="PEP-CTERM protein-sorting domain-containing protein" evidence="1">
    <location>
        <begin position="19"/>
        <end position="200"/>
    </location>
</feature>
<feature type="signal peptide" evidence="1">
    <location>
        <begin position="1"/>
        <end position="18"/>
    </location>
</feature>
<protein>
    <recommendedName>
        <fullName evidence="3">PEP-CTERM protein-sorting domain-containing protein</fullName>
    </recommendedName>
</protein>
<gene>
    <name evidence="2" type="ORF">BH720_04070</name>
</gene>
<evidence type="ECO:0000313" key="2">
    <source>
        <dbReference type="EMBL" id="OEJ76532.1"/>
    </source>
</evidence>
<evidence type="ECO:0000256" key="1">
    <source>
        <dbReference type="SAM" id="SignalP"/>
    </source>
</evidence>
<dbReference type="EMBL" id="MJGC01000037">
    <property type="protein sequence ID" value="OEJ76532.1"/>
    <property type="molecule type" value="Genomic_DNA"/>
</dbReference>
<evidence type="ECO:0008006" key="3">
    <source>
        <dbReference type="Google" id="ProtNLM"/>
    </source>
</evidence>
<accession>A0A1E5QPE4</accession>